<dbReference type="PANTHER" id="PTHR36504">
    <property type="entry name" value="LIPOPOLYSACCHARIDE EXPORT SYSTEM PROTEIN LPTA"/>
    <property type="match status" value="1"/>
</dbReference>
<evidence type="ECO:0000256" key="5">
    <source>
        <dbReference type="SAM" id="MobiDB-lite"/>
    </source>
</evidence>
<dbReference type="GO" id="GO:0043165">
    <property type="term" value="P:Gram-negative-bacterium-type cell outer membrane assembly"/>
    <property type="evidence" value="ECO:0007669"/>
    <property type="project" value="UniProtKB-UniRule"/>
</dbReference>
<comment type="subcellular location">
    <subcellularLocation>
        <location evidence="4">Periplasm</location>
    </subcellularLocation>
</comment>
<evidence type="ECO:0000256" key="4">
    <source>
        <dbReference type="HAMAP-Rule" id="MF_01914"/>
    </source>
</evidence>
<dbReference type="InterPro" id="IPR052037">
    <property type="entry name" value="LPS_export_LptA"/>
</dbReference>
<comment type="similarity">
    <text evidence="4">Belongs to the LptA family.</text>
</comment>
<feature type="signal peptide" evidence="4">
    <location>
        <begin position="1"/>
        <end position="24"/>
    </location>
</feature>
<reference evidence="8" key="1">
    <citation type="submission" date="2017-01" db="EMBL/GenBank/DDBJ databases">
        <authorList>
            <person name="Wolfgang W.J."/>
            <person name="Cole J."/>
            <person name="Wroblewski D."/>
            <person name="Mcginnis J."/>
            <person name="Musser K.A."/>
        </authorList>
    </citation>
    <scope>NUCLEOTIDE SEQUENCE [LARGE SCALE GENOMIC DNA]</scope>
    <source>
        <strain evidence="8">DSM 19151</strain>
    </source>
</reference>
<evidence type="ECO:0000259" key="6">
    <source>
        <dbReference type="Pfam" id="PF03968"/>
    </source>
</evidence>
<name>A0A1X3DF49_9NEIS</name>
<dbReference type="GO" id="GO:0001530">
    <property type="term" value="F:lipopolysaccharide binding"/>
    <property type="evidence" value="ECO:0007669"/>
    <property type="project" value="InterPro"/>
</dbReference>
<evidence type="ECO:0000256" key="3">
    <source>
        <dbReference type="ARBA" id="ARBA00022764"/>
    </source>
</evidence>
<evidence type="ECO:0000256" key="1">
    <source>
        <dbReference type="ARBA" id="ARBA00022448"/>
    </source>
</evidence>
<keyword evidence="8" id="KW-1185">Reference proteome</keyword>
<gene>
    <name evidence="4" type="primary">lptA</name>
    <name evidence="7" type="ORF">BWD09_02890</name>
</gene>
<dbReference type="STRING" id="194197.BWD09_02890"/>
<proteinExistence type="inferred from homology"/>
<accession>A0A1X3DF49</accession>
<dbReference type="GO" id="GO:0030288">
    <property type="term" value="C:outer membrane-bounded periplasmic space"/>
    <property type="evidence" value="ECO:0007669"/>
    <property type="project" value="TreeGrafter"/>
</dbReference>
<dbReference type="GO" id="GO:0015920">
    <property type="term" value="P:lipopolysaccharide transport"/>
    <property type="evidence" value="ECO:0007669"/>
    <property type="project" value="UniProtKB-UniRule"/>
</dbReference>
<feature type="chain" id="PRO_5013405309" description="Lipopolysaccharide export system protein LptA" evidence="4">
    <location>
        <begin position="25"/>
        <end position="178"/>
    </location>
</feature>
<protein>
    <recommendedName>
        <fullName evidence="4">Lipopolysaccharide export system protein LptA</fullName>
    </recommendedName>
</protein>
<dbReference type="AlphaFoldDB" id="A0A1X3DF49"/>
<dbReference type="PANTHER" id="PTHR36504:SF1">
    <property type="entry name" value="LIPOPOLYSACCHARIDE EXPORT SYSTEM PROTEIN LPTA"/>
    <property type="match status" value="1"/>
</dbReference>
<feature type="compositionally biased region" description="Polar residues" evidence="5">
    <location>
        <begin position="166"/>
        <end position="178"/>
    </location>
</feature>
<sequence precursor="true">MTRKIYKTALLAALTAVAAAPALALESDRQQPIQIEADQGSLDQANQVTTFSGNVIIKQGTLNISAGSVRVSRNSKGEQQMNASGSPVRFSQTLDGGKGTVKGQANNIDYSSATNIVKLIGNAKVERGGDLAEGAVITYNTRTEVYTVQGSKASGGKSGKRVTVVIQPSSTQSQGKKK</sequence>
<comment type="caution">
    <text evidence="7">The sequence shown here is derived from an EMBL/GenBank/DDBJ whole genome shotgun (WGS) entry which is preliminary data.</text>
</comment>
<dbReference type="EMBL" id="MTBO01000003">
    <property type="protein sequence ID" value="OSI18352.1"/>
    <property type="molecule type" value="Genomic_DNA"/>
</dbReference>
<dbReference type="Gene3D" id="2.60.450.10">
    <property type="entry name" value="Lipopolysaccharide (LPS) transport protein A like domain"/>
    <property type="match status" value="1"/>
</dbReference>
<organism evidence="7 8">
    <name type="scientific">Neisseria dentiae</name>
    <dbReference type="NCBI Taxonomy" id="194197"/>
    <lineage>
        <taxon>Bacteria</taxon>
        <taxon>Pseudomonadati</taxon>
        <taxon>Pseudomonadota</taxon>
        <taxon>Betaproteobacteria</taxon>
        <taxon>Neisseriales</taxon>
        <taxon>Neisseriaceae</taxon>
        <taxon>Neisseria</taxon>
    </lineage>
</organism>
<feature type="region of interest" description="Disordered" evidence="5">
    <location>
        <begin position="150"/>
        <end position="178"/>
    </location>
</feature>
<evidence type="ECO:0000313" key="7">
    <source>
        <dbReference type="EMBL" id="OSI18352.1"/>
    </source>
</evidence>
<feature type="region of interest" description="Disordered" evidence="5">
    <location>
        <begin position="75"/>
        <end position="95"/>
    </location>
</feature>
<dbReference type="Proteomes" id="UP000193118">
    <property type="component" value="Unassembled WGS sequence"/>
</dbReference>
<feature type="domain" description="Organic solvent tolerance-like N-terminal" evidence="6">
    <location>
        <begin position="34"/>
        <end position="144"/>
    </location>
</feature>
<keyword evidence="2 4" id="KW-0732">Signal</keyword>
<dbReference type="GO" id="GO:0017089">
    <property type="term" value="F:glycolipid transfer activity"/>
    <property type="evidence" value="ECO:0007669"/>
    <property type="project" value="TreeGrafter"/>
</dbReference>
<dbReference type="RefSeq" id="WP_085365232.1">
    <property type="nucleotide sequence ID" value="NZ_CAUJPZ010000027.1"/>
</dbReference>
<evidence type="ECO:0000256" key="2">
    <source>
        <dbReference type="ARBA" id="ARBA00022729"/>
    </source>
</evidence>
<dbReference type="InterPro" id="IPR005653">
    <property type="entry name" value="OstA-like_N"/>
</dbReference>
<dbReference type="GeneID" id="94581263"/>
<dbReference type="OrthoDB" id="5294855at2"/>
<dbReference type="NCBIfam" id="TIGR03002">
    <property type="entry name" value="outer_YhbN_LptA"/>
    <property type="match status" value="1"/>
</dbReference>
<feature type="compositionally biased region" description="Polar residues" evidence="5">
    <location>
        <begin position="75"/>
        <end position="94"/>
    </location>
</feature>
<comment type="subunit">
    <text evidence="4">Component of the lipopolysaccharide transport and assembly complex.</text>
</comment>
<keyword evidence="3 4" id="KW-0574">Periplasm</keyword>
<dbReference type="InterPro" id="IPR014340">
    <property type="entry name" value="LptA"/>
</dbReference>
<dbReference type="GO" id="GO:0009279">
    <property type="term" value="C:cell outer membrane"/>
    <property type="evidence" value="ECO:0007669"/>
    <property type="project" value="TreeGrafter"/>
</dbReference>
<keyword evidence="1 4" id="KW-0813">Transport</keyword>
<comment type="function">
    <text evidence="4">Involved in the assembly of lipopolysaccharide (LPS). Required for the translocation of LPS from the inner membrane to the outer membrane.</text>
</comment>
<evidence type="ECO:0000313" key="8">
    <source>
        <dbReference type="Proteomes" id="UP000193118"/>
    </source>
</evidence>
<dbReference type="Pfam" id="PF03968">
    <property type="entry name" value="LptD_N"/>
    <property type="match status" value="1"/>
</dbReference>
<dbReference type="HAMAP" id="MF_01914">
    <property type="entry name" value="LPS_assembly_LptA"/>
    <property type="match status" value="1"/>
</dbReference>